<dbReference type="InterPro" id="IPR023228">
    <property type="entry name" value="SAM_OH_AdoTrfase_N_sf"/>
</dbReference>
<dbReference type="InterPro" id="IPR046469">
    <property type="entry name" value="SAM_HAT_N"/>
</dbReference>
<keyword evidence="1" id="KW-0949">S-adenosyl-L-methionine</keyword>
<evidence type="ECO:0000259" key="4">
    <source>
        <dbReference type="Pfam" id="PF20257"/>
    </source>
</evidence>
<proteinExistence type="inferred from homology"/>
<dbReference type="Pfam" id="PF01887">
    <property type="entry name" value="SAM_HAT_N"/>
    <property type="match status" value="1"/>
</dbReference>
<dbReference type="SUPFAM" id="SSF102522">
    <property type="entry name" value="Bacterial fluorinating enzyme, N-terminal domain"/>
    <property type="match status" value="1"/>
</dbReference>
<dbReference type="EMBL" id="CP081495">
    <property type="protein sequence ID" value="UYW01124.1"/>
    <property type="molecule type" value="Genomic_DNA"/>
</dbReference>
<dbReference type="InterPro" id="IPR046470">
    <property type="entry name" value="SAM_HAT_C"/>
</dbReference>
<evidence type="ECO:0000313" key="6">
    <source>
        <dbReference type="Proteomes" id="UP001163328"/>
    </source>
</evidence>
<reference evidence="5" key="1">
    <citation type="submission" date="2021-08" db="EMBL/GenBank/DDBJ databases">
        <title>Flavobacterium sp. strain CC-SYL302.</title>
        <authorList>
            <person name="Lin S.-Y."/>
            <person name="Lee T.-H."/>
            <person name="Young C.-C."/>
        </authorList>
    </citation>
    <scope>NUCLEOTIDE SEQUENCE</scope>
    <source>
        <strain evidence="5">CC-SYL302</strain>
    </source>
</reference>
<dbReference type="Pfam" id="PF20257">
    <property type="entry name" value="SAM_HAT_C"/>
    <property type="match status" value="1"/>
</dbReference>
<dbReference type="PANTHER" id="PTHR35092">
    <property type="entry name" value="CHLORINASE MJ1651"/>
    <property type="match status" value="1"/>
</dbReference>
<sequence>MNAIITLTTDFGHKDHYVGAVKGRLLSENRDFIIVDISHDIDLFNVQEASYVIESAYANFPKGTVHVIGVDCEKTAFNRHVVMLWQDQYFIAADNGVLSFLTHKYQPEKLYEINIHHRYDEDTSAMDILLIVASHLAKGGNLDVIGRPIKALKEIIVPQANVAADNSALYGQVIYTDNYGNCITNITKNQVRDVAKGRDFYVSFGTKKIGRIHKNYSDFEVENEEVLKTREGNVLALFNSTQHLEIAIYKANPKTIGGAKSLLGLTQGSAVRVTFFEPLKKEPQF</sequence>
<keyword evidence="6" id="KW-1185">Reference proteome</keyword>
<dbReference type="Gene3D" id="2.40.30.90">
    <property type="entry name" value="Bacterial fluorinating enzyme like"/>
    <property type="match status" value="1"/>
</dbReference>
<gene>
    <name evidence="5" type="ORF">K5I29_11705</name>
</gene>
<dbReference type="SUPFAM" id="SSF101852">
    <property type="entry name" value="Bacterial fluorinating enzyme, C-terminal domain"/>
    <property type="match status" value="1"/>
</dbReference>
<name>A0ABY6LY09_9FLAO</name>
<dbReference type="Proteomes" id="UP001163328">
    <property type="component" value="Chromosome"/>
</dbReference>
<evidence type="ECO:0000256" key="2">
    <source>
        <dbReference type="ARBA" id="ARBA00024035"/>
    </source>
</evidence>
<accession>A0ABY6LY09</accession>
<evidence type="ECO:0000259" key="3">
    <source>
        <dbReference type="Pfam" id="PF01887"/>
    </source>
</evidence>
<evidence type="ECO:0000313" key="5">
    <source>
        <dbReference type="EMBL" id="UYW01124.1"/>
    </source>
</evidence>
<comment type="similarity">
    <text evidence="2">Belongs to the SAM hydrolase / SAM-dependent halogenase family.</text>
</comment>
<dbReference type="PIRSF" id="PIRSF006779">
    <property type="entry name" value="UCP006779"/>
    <property type="match status" value="1"/>
</dbReference>
<feature type="domain" description="S-adenosyl-l-methionine hydroxide adenosyltransferase C-terminal" evidence="4">
    <location>
        <begin position="171"/>
        <end position="272"/>
    </location>
</feature>
<dbReference type="InterPro" id="IPR023227">
    <property type="entry name" value="SAM_OH_AdoTrfase_C_sf"/>
</dbReference>
<evidence type="ECO:0000256" key="1">
    <source>
        <dbReference type="ARBA" id="ARBA00022691"/>
    </source>
</evidence>
<dbReference type="RefSeq" id="WP_264433524.1">
    <property type="nucleotide sequence ID" value="NZ_CP081495.1"/>
</dbReference>
<dbReference type="Gene3D" id="3.40.50.10790">
    <property type="entry name" value="S-adenosyl-l-methionine hydroxide adenosyltransferase, N-terminal"/>
    <property type="match status" value="1"/>
</dbReference>
<dbReference type="PANTHER" id="PTHR35092:SF1">
    <property type="entry name" value="CHLORINASE MJ1651"/>
    <property type="match status" value="1"/>
</dbReference>
<dbReference type="InterPro" id="IPR002747">
    <property type="entry name" value="SAM_OH_AdoTrfase"/>
</dbReference>
<feature type="domain" description="S-adenosyl-l-methionine hydroxide adenosyltransferase N-terminal" evidence="3">
    <location>
        <begin position="5"/>
        <end position="146"/>
    </location>
</feature>
<organism evidence="5 6">
    <name type="scientific">Flavobacterium agricola</name>
    <dbReference type="NCBI Taxonomy" id="2870839"/>
    <lineage>
        <taxon>Bacteria</taxon>
        <taxon>Pseudomonadati</taxon>
        <taxon>Bacteroidota</taxon>
        <taxon>Flavobacteriia</taxon>
        <taxon>Flavobacteriales</taxon>
        <taxon>Flavobacteriaceae</taxon>
        <taxon>Flavobacterium</taxon>
    </lineage>
</organism>
<protein>
    <submittedName>
        <fullName evidence="5">SAM-dependent chlorinase/fluorinase</fullName>
    </submittedName>
</protein>